<proteinExistence type="predicted"/>
<reference evidence="3 4" key="1">
    <citation type="submission" date="2023-09" db="EMBL/GenBank/DDBJ databases">
        <authorList>
            <person name="Rey-Velasco X."/>
        </authorList>
    </citation>
    <scope>NUCLEOTIDE SEQUENCE [LARGE SCALE GENOMIC DNA]</scope>
    <source>
        <strain evidence="3 4">F390</strain>
    </source>
</reference>
<dbReference type="EMBL" id="JAVRHS010000004">
    <property type="protein sequence ID" value="MDT0575855.1"/>
    <property type="molecule type" value="Genomic_DNA"/>
</dbReference>
<evidence type="ECO:0000313" key="4">
    <source>
        <dbReference type="Proteomes" id="UP001259803"/>
    </source>
</evidence>
<evidence type="ECO:0000259" key="2">
    <source>
        <dbReference type="Pfam" id="PF09313"/>
    </source>
</evidence>
<name>A0ABU2ZGZ0_9SPHN</name>
<dbReference type="InterPro" id="IPR014710">
    <property type="entry name" value="RmlC-like_jellyroll"/>
</dbReference>
<sequence>MSNTHKGEADPVPYSSTPIFDETSLPDALRNRHDTKEGVWGHIRVIEGQLKLTILDPAGSAHLEEIIVEPGSPGVVLPCQPHFVTPIGAMQMQVDFYKEPPPG</sequence>
<evidence type="ECO:0000313" key="3">
    <source>
        <dbReference type="EMBL" id="MDT0575855.1"/>
    </source>
</evidence>
<feature type="domain" description="TehB/YeaR-like" evidence="2">
    <location>
        <begin position="16"/>
        <end position="94"/>
    </location>
</feature>
<accession>A0ABU2ZGZ0</accession>
<dbReference type="RefSeq" id="WP_311340437.1">
    <property type="nucleotide sequence ID" value="NZ_JAVRHS010000004.1"/>
</dbReference>
<dbReference type="SUPFAM" id="SSF51197">
    <property type="entry name" value="Clavaminate synthase-like"/>
    <property type="match status" value="1"/>
</dbReference>
<dbReference type="Gene3D" id="2.60.120.10">
    <property type="entry name" value="Jelly Rolls"/>
    <property type="match status" value="1"/>
</dbReference>
<feature type="region of interest" description="Disordered" evidence="1">
    <location>
        <begin position="1"/>
        <end position="27"/>
    </location>
</feature>
<organism evidence="3 4">
    <name type="scientific">Croceicoccus esteveae</name>
    <dbReference type="NCBI Taxonomy" id="3075597"/>
    <lineage>
        <taxon>Bacteria</taxon>
        <taxon>Pseudomonadati</taxon>
        <taxon>Pseudomonadota</taxon>
        <taxon>Alphaproteobacteria</taxon>
        <taxon>Sphingomonadales</taxon>
        <taxon>Erythrobacteraceae</taxon>
        <taxon>Croceicoccus</taxon>
    </lineage>
</organism>
<dbReference type="Pfam" id="PF09313">
    <property type="entry name" value="TehB-like"/>
    <property type="match status" value="1"/>
</dbReference>
<comment type="caution">
    <text evidence="3">The sequence shown here is derived from an EMBL/GenBank/DDBJ whole genome shotgun (WGS) entry which is preliminary data.</text>
</comment>
<dbReference type="InterPro" id="IPR015392">
    <property type="entry name" value="TehB/YeaR-like_dom"/>
</dbReference>
<evidence type="ECO:0000256" key="1">
    <source>
        <dbReference type="SAM" id="MobiDB-lite"/>
    </source>
</evidence>
<keyword evidence="4" id="KW-1185">Reference proteome</keyword>
<protein>
    <submittedName>
        <fullName evidence="3">DUF1971 domain-containing protein</fullName>
    </submittedName>
</protein>
<gene>
    <name evidence="3" type="ORF">RM533_06620</name>
</gene>
<dbReference type="Proteomes" id="UP001259803">
    <property type="component" value="Unassembled WGS sequence"/>
</dbReference>